<reference evidence="9" key="1">
    <citation type="submission" date="2017-10" db="EMBL/GenBank/DDBJ databases">
        <title>Completed PacBio SMRT sequence of Methylosinus trichosporium OB3b reveals presence of a third large plasmid.</title>
        <authorList>
            <person name="Charles T.C."/>
            <person name="Lynch M.D.J."/>
            <person name="Heil J.R."/>
            <person name="Cheng J."/>
        </authorList>
    </citation>
    <scope>NUCLEOTIDE SEQUENCE [LARGE SCALE GENOMIC DNA]</scope>
    <source>
        <strain evidence="9">OB3b</strain>
    </source>
</reference>
<evidence type="ECO:0000256" key="2">
    <source>
        <dbReference type="ARBA" id="ARBA00022500"/>
    </source>
</evidence>
<dbReference type="InterPro" id="IPR004090">
    <property type="entry name" value="Chemotax_Me-accpt_rcpt"/>
</dbReference>
<proteinExistence type="inferred from homology"/>
<dbReference type="Gene3D" id="1.10.287.950">
    <property type="entry name" value="Methyl-accepting chemotaxis protein"/>
    <property type="match status" value="1"/>
</dbReference>
<evidence type="ECO:0000256" key="3">
    <source>
        <dbReference type="ARBA" id="ARBA00029447"/>
    </source>
</evidence>
<feature type="domain" description="Methyl-accepting transducer" evidence="6">
    <location>
        <begin position="195"/>
        <end position="424"/>
    </location>
</feature>
<sequence>MTDVASIFPTSLRTRSAILFFAIATFAALQAVVGWSLAVDARAFGPWRGYGQILLLALAAAIITLSLIASICTWRRVVVPLAAVTEAVQHLARGETEHRLEIGACADVVAELAEACENLRLVIVDHVADERMIAESNAAQSRIVQLLGDGLSKIAQKDLTCRLTETVPYTYRGLQIDFNTAVEQLSQAIADVAESTQVLGAGMRETVAAADDLSRRAERHAANLEQTAASLADITGTVGRTAEDAEKARKIVAGASRDAEKSGVIVSHAIGAMGDIDRSSRKIGQIIGVIDSIATQTNLLALNAGVEAARAGDAGRGFAVVAAEIRDLARRCAKAAKEIEDLISASNAQIERGVTLVGETGAALSRIVEQIAKVNDVVAEIADRARLQAANLTEVNAAVGQMDQFTQQNAAMAEQTTAVNHRLGEETTELIELMSRFRIDARVGPASIRPERRRSVVVGGRVASVATPAPLPPAEKNAGDASDIDWIEF</sequence>
<keyword evidence="9" id="KW-1185">Reference proteome</keyword>
<dbReference type="KEGG" id="mtw:CQW49_19605"/>
<keyword evidence="2" id="KW-0145">Chemotaxis</keyword>
<dbReference type="EMBL" id="CP023737">
    <property type="protein sequence ID" value="ATQ70507.1"/>
    <property type="molecule type" value="Genomic_DNA"/>
</dbReference>
<dbReference type="Pfam" id="PF00672">
    <property type="entry name" value="HAMP"/>
    <property type="match status" value="1"/>
</dbReference>
<dbReference type="PANTHER" id="PTHR43531:SF11">
    <property type="entry name" value="METHYL-ACCEPTING CHEMOTAXIS PROTEIN 3"/>
    <property type="match status" value="1"/>
</dbReference>
<dbReference type="GO" id="GO:0016020">
    <property type="term" value="C:membrane"/>
    <property type="evidence" value="ECO:0007669"/>
    <property type="project" value="UniProtKB-SubCell"/>
</dbReference>
<dbReference type="GO" id="GO:0006935">
    <property type="term" value="P:chemotaxis"/>
    <property type="evidence" value="ECO:0007669"/>
    <property type="project" value="UniProtKB-KW"/>
</dbReference>
<feature type="domain" description="HAMP" evidence="7">
    <location>
        <begin position="138"/>
        <end position="190"/>
    </location>
</feature>
<dbReference type="RefSeq" id="WP_003609643.1">
    <property type="nucleotide sequence ID" value="NZ_ADVE02000001.1"/>
</dbReference>
<protein>
    <submittedName>
        <fullName evidence="8">Methyl-accepting chemotaxis protein</fullName>
    </submittedName>
</protein>
<keyword evidence="5" id="KW-0472">Membrane</keyword>
<dbReference type="STRING" id="595536.GCA_000178815_01272"/>
<dbReference type="GO" id="GO:0004888">
    <property type="term" value="F:transmembrane signaling receptor activity"/>
    <property type="evidence" value="ECO:0007669"/>
    <property type="project" value="InterPro"/>
</dbReference>
<keyword evidence="5" id="KW-1133">Transmembrane helix</keyword>
<evidence type="ECO:0000256" key="4">
    <source>
        <dbReference type="PROSITE-ProRule" id="PRU00284"/>
    </source>
</evidence>
<dbReference type="PRINTS" id="PR00260">
    <property type="entry name" value="CHEMTRNSDUCR"/>
</dbReference>
<dbReference type="Pfam" id="PF00015">
    <property type="entry name" value="MCPsignal"/>
    <property type="match status" value="1"/>
</dbReference>
<dbReference type="InterPro" id="IPR051310">
    <property type="entry name" value="MCP_chemotaxis"/>
</dbReference>
<name>A0A2D2D667_METT3</name>
<dbReference type="SMART" id="SM00304">
    <property type="entry name" value="HAMP"/>
    <property type="match status" value="2"/>
</dbReference>
<evidence type="ECO:0000256" key="1">
    <source>
        <dbReference type="ARBA" id="ARBA00004370"/>
    </source>
</evidence>
<feature type="transmembrane region" description="Helical" evidence="5">
    <location>
        <begin position="50"/>
        <end position="71"/>
    </location>
</feature>
<dbReference type="Gene3D" id="6.10.340.10">
    <property type="match status" value="1"/>
</dbReference>
<dbReference type="InterPro" id="IPR004089">
    <property type="entry name" value="MCPsignal_dom"/>
</dbReference>
<dbReference type="PANTHER" id="PTHR43531">
    <property type="entry name" value="PROTEIN ICFG"/>
    <property type="match status" value="1"/>
</dbReference>
<dbReference type="PROSITE" id="PS50111">
    <property type="entry name" value="CHEMOTAXIS_TRANSDUC_2"/>
    <property type="match status" value="1"/>
</dbReference>
<accession>A0A2D2D667</accession>
<dbReference type="InterPro" id="IPR003660">
    <property type="entry name" value="HAMP_dom"/>
</dbReference>
<feature type="domain" description="HAMP" evidence="7">
    <location>
        <begin position="75"/>
        <end position="128"/>
    </location>
</feature>
<keyword evidence="5" id="KW-0812">Transmembrane</keyword>
<organism evidence="8 9">
    <name type="scientific">Methylosinus trichosporium (strain ATCC 35070 / NCIMB 11131 / UNIQEM 75 / OB3b)</name>
    <dbReference type="NCBI Taxonomy" id="595536"/>
    <lineage>
        <taxon>Bacteria</taxon>
        <taxon>Pseudomonadati</taxon>
        <taxon>Pseudomonadota</taxon>
        <taxon>Alphaproteobacteria</taxon>
        <taxon>Hyphomicrobiales</taxon>
        <taxon>Methylocystaceae</taxon>
        <taxon>Methylosinus</taxon>
    </lineage>
</organism>
<dbReference type="FunFam" id="1.10.287.950:FF:000001">
    <property type="entry name" value="Methyl-accepting chemotaxis sensory transducer"/>
    <property type="match status" value="1"/>
</dbReference>
<evidence type="ECO:0000259" key="6">
    <source>
        <dbReference type="PROSITE" id="PS50111"/>
    </source>
</evidence>
<evidence type="ECO:0000313" key="9">
    <source>
        <dbReference type="Proteomes" id="UP000230709"/>
    </source>
</evidence>
<feature type="transmembrane region" description="Helical" evidence="5">
    <location>
        <begin position="17"/>
        <end position="38"/>
    </location>
</feature>
<keyword evidence="4" id="KW-0807">Transducer</keyword>
<dbReference type="GO" id="GO:0007165">
    <property type="term" value="P:signal transduction"/>
    <property type="evidence" value="ECO:0007669"/>
    <property type="project" value="UniProtKB-KW"/>
</dbReference>
<comment type="subcellular location">
    <subcellularLocation>
        <location evidence="1">Membrane</location>
    </subcellularLocation>
</comment>
<dbReference type="CDD" id="cd11386">
    <property type="entry name" value="MCP_signal"/>
    <property type="match status" value="1"/>
</dbReference>
<dbReference type="Proteomes" id="UP000230709">
    <property type="component" value="Chromosome"/>
</dbReference>
<evidence type="ECO:0000259" key="7">
    <source>
        <dbReference type="PROSITE" id="PS50885"/>
    </source>
</evidence>
<dbReference type="SUPFAM" id="SSF58104">
    <property type="entry name" value="Methyl-accepting chemotaxis protein (MCP) signaling domain"/>
    <property type="match status" value="1"/>
</dbReference>
<dbReference type="PROSITE" id="PS50885">
    <property type="entry name" value="HAMP"/>
    <property type="match status" value="2"/>
</dbReference>
<dbReference type="SMART" id="SM00283">
    <property type="entry name" value="MA"/>
    <property type="match status" value="1"/>
</dbReference>
<evidence type="ECO:0000256" key="5">
    <source>
        <dbReference type="SAM" id="Phobius"/>
    </source>
</evidence>
<gene>
    <name evidence="8" type="ORF">CQW49_19605</name>
</gene>
<evidence type="ECO:0000313" key="8">
    <source>
        <dbReference type="EMBL" id="ATQ70507.1"/>
    </source>
</evidence>
<dbReference type="AlphaFoldDB" id="A0A2D2D667"/>
<comment type="similarity">
    <text evidence="3">Belongs to the methyl-accepting chemotaxis (MCP) protein family.</text>
</comment>